<gene>
    <name evidence="1" type="ORF">CWE11_02760</name>
</gene>
<sequence length="294" mass="33913">MSTFAHLSEKYRPIAALPDEQRIHFIKAPRWIAYPTAKNVLREMEDLYNYPQQTRMRSLLVTGNPNNGKSSILERFLEQHPPSNLNEDEYQIPVVKIETSQANPKQLYTEILQQFHSPFRPSQPLIELQQQAVDVLRECNVRILMIDEFHSLLTGTPKLQRQVMNEIKYLTNKIKISVIAAGTKEAVQVIQTDSQHSSRFSVISLPNWKMGKEFQQLLLSFERGLPLRKESKLSELEKAKLILSISQGIIGNIHELLKLCATDAIRTGREQIDMSVLSKYRWHTPTQGMRNINV</sequence>
<dbReference type="SUPFAM" id="SSF52540">
    <property type="entry name" value="P-loop containing nucleoside triphosphate hydrolases"/>
    <property type="match status" value="1"/>
</dbReference>
<dbReference type="Proteomes" id="UP000288405">
    <property type="component" value="Unassembled WGS sequence"/>
</dbReference>
<keyword evidence="2" id="KW-1185">Reference proteome</keyword>
<name>A0A432WPU1_9GAMM</name>
<dbReference type="RefSeq" id="WP_126776076.1">
    <property type="nucleotide sequence ID" value="NZ_PIPM01000002.1"/>
</dbReference>
<evidence type="ECO:0000313" key="1">
    <source>
        <dbReference type="EMBL" id="RUO35697.1"/>
    </source>
</evidence>
<dbReference type="Pfam" id="PF05621">
    <property type="entry name" value="TniB"/>
    <property type="match status" value="1"/>
</dbReference>
<proteinExistence type="predicted"/>
<dbReference type="AlphaFoldDB" id="A0A432WPU1"/>
<protein>
    <submittedName>
        <fullName evidence="1">Transposase</fullName>
    </submittedName>
</protein>
<dbReference type="OrthoDB" id="14765at2"/>
<dbReference type="Gene3D" id="3.40.50.300">
    <property type="entry name" value="P-loop containing nucleotide triphosphate hydrolases"/>
    <property type="match status" value="1"/>
</dbReference>
<reference evidence="1 2" key="1">
    <citation type="journal article" date="2011" name="Front. Microbiol.">
        <title>Genomic signatures of strain selection and enhancement in Bacillus atrophaeus var. globigii, a historical biowarfare simulant.</title>
        <authorList>
            <person name="Gibbons H.S."/>
            <person name="Broomall S.M."/>
            <person name="McNew L.A."/>
            <person name="Daligault H."/>
            <person name="Chapman C."/>
            <person name="Bruce D."/>
            <person name="Karavis M."/>
            <person name="Krepps M."/>
            <person name="McGregor P.A."/>
            <person name="Hong C."/>
            <person name="Park K.H."/>
            <person name="Akmal A."/>
            <person name="Feldman A."/>
            <person name="Lin J.S."/>
            <person name="Chang W.E."/>
            <person name="Higgs B.W."/>
            <person name="Demirev P."/>
            <person name="Lindquist J."/>
            <person name="Liem A."/>
            <person name="Fochler E."/>
            <person name="Read T.D."/>
            <person name="Tapia R."/>
            <person name="Johnson S."/>
            <person name="Bishop-Lilly K.A."/>
            <person name="Detter C."/>
            <person name="Han C."/>
            <person name="Sozhamannan S."/>
            <person name="Rosenzweig C.N."/>
            <person name="Skowronski E.W."/>
        </authorList>
    </citation>
    <scope>NUCLEOTIDE SEQUENCE [LARGE SCALE GENOMIC DNA]</scope>
    <source>
        <strain evidence="1 2">GYP-17</strain>
    </source>
</reference>
<dbReference type="EMBL" id="PIPM01000002">
    <property type="protein sequence ID" value="RUO35697.1"/>
    <property type="molecule type" value="Genomic_DNA"/>
</dbReference>
<evidence type="ECO:0000313" key="2">
    <source>
        <dbReference type="Proteomes" id="UP000288405"/>
    </source>
</evidence>
<organism evidence="1 2">
    <name type="scientific">Aliidiomarina sanyensis</name>
    <dbReference type="NCBI Taxonomy" id="1249555"/>
    <lineage>
        <taxon>Bacteria</taxon>
        <taxon>Pseudomonadati</taxon>
        <taxon>Pseudomonadota</taxon>
        <taxon>Gammaproteobacteria</taxon>
        <taxon>Alteromonadales</taxon>
        <taxon>Idiomarinaceae</taxon>
        <taxon>Aliidiomarina</taxon>
    </lineage>
</organism>
<accession>A0A432WPU1</accession>
<dbReference type="InterPro" id="IPR027417">
    <property type="entry name" value="P-loop_NTPase"/>
</dbReference>
<comment type="caution">
    <text evidence="1">The sequence shown here is derived from an EMBL/GenBank/DDBJ whole genome shotgun (WGS) entry which is preliminary data.</text>
</comment>
<dbReference type="InterPro" id="IPR008868">
    <property type="entry name" value="TniB"/>
</dbReference>